<comment type="caution">
    <text evidence="1">The sequence shown here is derived from an EMBL/GenBank/DDBJ whole genome shotgun (WGS) entry which is preliminary data.</text>
</comment>
<name>J9GTH6_9ZZZZ</name>
<accession>J9GTH6</accession>
<dbReference type="AlphaFoldDB" id="J9GTH6"/>
<proteinExistence type="predicted"/>
<protein>
    <submittedName>
        <fullName evidence="1">Uncharacterized protein</fullName>
    </submittedName>
</protein>
<organism evidence="1">
    <name type="scientific">gut metagenome</name>
    <dbReference type="NCBI Taxonomy" id="749906"/>
    <lineage>
        <taxon>unclassified sequences</taxon>
        <taxon>metagenomes</taxon>
        <taxon>organismal metagenomes</taxon>
    </lineage>
</organism>
<sequence>MRSKSIVFLTFYFAYEEEKSCLTLPKAYDFILVSSESVMRVKVRSSMR</sequence>
<evidence type="ECO:0000313" key="1">
    <source>
        <dbReference type="EMBL" id="EJX03635.1"/>
    </source>
</evidence>
<reference evidence="1" key="1">
    <citation type="journal article" date="2012" name="PLoS ONE">
        <title>Gene sets for utilization of primary and secondary nutrition supplies in the distal gut of endangered iberian lynx.</title>
        <authorList>
            <person name="Alcaide M."/>
            <person name="Messina E."/>
            <person name="Richter M."/>
            <person name="Bargiela R."/>
            <person name="Peplies J."/>
            <person name="Huws S.A."/>
            <person name="Newbold C.J."/>
            <person name="Golyshin P.N."/>
            <person name="Simon M.A."/>
            <person name="Lopez G."/>
            <person name="Yakimov M.M."/>
            <person name="Ferrer M."/>
        </authorList>
    </citation>
    <scope>NUCLEOTIDE SEQUENCE</scope>
</reference>
<dbReference type="EMBL" id="AMCI01002098">
    <property type="protein sequence ID" value="EJX03635.1"/>
    <property type="molecule type" value="Genomic_DNA"/>
</dbReference>
<gene>
    <name evidence="1" type="ORF">EVA_08259</name>
</gene>